<reference evidence="1" key="1">
    <citation type="submission" date="2021-01" db="EMBL/GenBank/DDBJ databases">
        <title>Fulvivirga kasyanovii gen. nov., sp nov., a novel member of the phylum Bacteroidetes isolated from seawater in a mussel farm.</title>
        <authorList>
            <person name="Zhao L.-H."/>
            <person name="Wang Z.-J."/>
        </authorList>
    </citation>
    <scope>NUCLEOTIDE SEQUENCE</scope>
    <source>
        <strain evidence="1">29W222</strain>
    </source>
</reference>
<dbReference type="AlphaFoldDB" id="A0A937FZR7"/>
<evidence type="ECO:0000313" key="2">
    <source>
        <dbReference type="Proteomes" id="UP000614216"/>
    </source>
</evidence>
<proteinExistence type="predicted"/>
<comment type="caution">
    <text evidence="1">The sequence shown here is derived from an EMBL/GenBank/DDBJ whole genome shotgun (WGS) entry which is preliminary data.</text>
</comment>
<protein>
    <submittedName>
        <fullName evidence="1">DUF72 domain-containing protein</fullName>
    </submittedName>
</protein>
<accession>A0A937FZR7</accession>
<dbReference type="Proteomes" id="UP000614216">
    <property type="component" value="Unassembled WGS sequence"/>
</dbReference>
<dbReference type="PANTHER" id="PTHR30348">
    <property type="entry name" value="UNCHARACTERIZED PROTEIN YECE"/>
    <property type="match status" value="1"/>
</dbReference>
<dbReference type="EMBL" id="JAEUGD010000066">
    <property type="protein sequence ID" value="MBL6449140.1"/>
    <property type="molecule type" value="Genomic_DNA"/>
</dbReference>
<evidence type="ECO:0000313" key="1">
    <source>
        <dbReference type="EMBL" id="MBL6449140.1"/>
    </source>
</evidence>
<organism evidence="1 2">
    <name type="scientific">Fulvivirga marina</name>
    <dbReference type="NCBI Taxonomy" id="2494733"/>
    <lineage>
        <taxon>Bacteria</taxon>
        <taxon>Pseudomonadati</taxon>
        <taxon>Bacteroidota</taxon>
        <taxon>Cytophagia</taxon>
        <taxon>Cytophagales</taxon>
        <taxon>Fulvivirgaceae</taxon>
        <taxon>Fulvivirga</taxon>
    </lineage>
</organism>
<dbReference type="Pfam" id="PF01904">
    <property type="entry name" value="DUF72"/>
    <property type="match status" value="1"/>
</dbReference>
<dbReference type="InterPro" id="IPR002763">
    <property type="entry name" value="DUF72"/>
</dbReference>
<dbReference type="RefSeq" id="WP_202858676.1">
    <property type="nucleotide sequence ID" value="NZ_JAEUGD010000066.1"/>
</dbReference>
<dbReference type="PANTHER" id="PTHR30348:SF9">
    <property type="entry name" value="UPF0759 PROTEIN YECE"/>
    <property type="match status" value="1"/>
</dbReference>
<name>A0A937FZR7_9BACT</name>
<dbReference type="SUPFAM" id="SSF117396">
    <property type="entry name" value="TM1631-like"/>
    <property type="match status" value="1"/>
</dbReference>
<gene>
    <name evidence="1" type="ORF">JMN32_22705</name>
</gene>
<dbReference type="Gene3D" id="3.20.20.410">
    <property type="entry name" value="Protein of unknown function UPF0759"/>
    <property type="match status" value="1"/>
</dbReference>
<sequence>MKFGKVDNPEEIDFTLPADHPDTGKVLGANDKPLQTVSVGCAKWNKADLKGFYPRGTKDELGYYSNEFNSIELNATFYNLYKEEQILKWKERTPEDFKFFPKLPRYVSHLKRLSAGYEDYLDDYLVGIQAFGDQLGMLFLQLHDNFGPKEENFNRLKNFIDKFPHDLPLAVELRHTDWFGNQEVADELYDLLVKNNISNILVDSAGRRDIMHMRLTTPTAFVRYVGANHESDYNRLDDWIERIKTWKEQGLENLYFFIHQNVEKESPLLAAKFIKKLNEAIGTDIKIPQMPQDKQGSLDLK</sequence>
<keyword evidence="2" id="KW-1185">Reference proteome</keyword>
<dbReference type="InterPro" id="IPR036520">
    <property type="entry name" value="UPF0759_sf"/>
</dbReference>